<dbReference type="Gramene" id="ORUFI08G21960.1">
    <property type="protein sequence ID" value="ORUFI08G21960.1"/>
    <property type="gene ID" value="ORUFI08G21960"/>
</dbReference>
<accession>A0A0E0QKV7</accession>
<dbReference type="HOGENOM" id="CLU_1117238_0_0_1"/>
<reference evidence="3" key="1">
    <citation type="submission" date="2013-06" db="EMBL/GenBank/DDBJ databases">
        <authorList>
            <person name="Zhao Q."/>
        </authorList>
    </citation>
    <scope>NUCLEOTIDE SEQUENCE</scope>
    <source>
        <strain evidence="3">cv. W1943</strain>
    </source>
</reference>
<protein>
    <submittedName>
        <fullName evidence="2">Uncharacterized protein</fullName>
    </submittedName>
</protein>
<sequence length="249" mass="27219">MVVVGAAAAAAVARRRRGIRQVVAVPAWIRRPGALPYGIPLPYPPLPSLPRSGRGEGRQRRCGRREARRPVGGRIRWPLARRPPPGAASLGRRGEAGSVAGRCGRPDPSPATAGKTAAGLGQSGDDDSGDGDDGGGLSARVRYCKEVIASISLLGVIYYYRTSYYFPKKYGVTYYFSDFNDLNPQKFAYPRIHVKICVQRQHGDGGGDCDTTFRVYVWRTDGVFWFAAVSAMAIEVIDQFRLQSLRMID</sequence>
<feature type="compositionally biased region" description="Basic and acidic residues" evidence="1">
    <location>
        <begin position="53"/>
        <end position="69"/>
    </location>
</feature>
<keyword evidence="3" id="KW-1185">Reference proteome</keyword>
<organism evidence="2 3">
    <name type="scientific">Oryza rufipogon</name>
    <name type="common">Brownbeard rice</name>
    <name type="synonym">Asian wild rice</name>
    <dbReference type="NCBI Taxonomy" id="4529"/>
    <lineage>
        <taxon>Eukaryota</taxon>
        <taxon>Viridiplantae</taxon>
        <taxon>Streptophyta</taxon>
        <taxon>Embryophyta</taxon>
        <taxon>Tracheophyta</taxon>
        <taxon>Spermatophyta</taxon>
        <taxon>Magnoliopsida</taxon>
        <taxon>Liliopsida</taxon>
        <taxon>Poales</taxon>
        <taxon>Poaceae</taxon>
        <taxon>BOP clade</taxon>
        <taxon>Oryzoideae</taxon>
        <taxon>Oryzeae</taxon>
        <taxon>Oryzinae</taxon>
        <taxon>Oryza</taxon>
    </lineage>
</organism>
<feature type="region of interest" description="Disordered" evidence="1">
    <location>
        <begin position="39"/>
        <end position="134"/>
    </location>
</feature>
<dbReference type="EnsemblPlants" id="ORUFI08G21960.1">
    <property type="protein sequence ID" value="ORUFI08G21960.1"/>
    <property type="gene ID" value="ORUFI08G21960"/>
</dbReference>
<proteinExistence type="predicted"/>
<evidence type="ECO:0000256" key="1">
    <source>
        <dbReference type="SAM" id="MobiDB-lite"/>
    </source>
</evidence>
<name>A0A0E0QKV7_ORYRU</name>
<feature type="compositionally biased region" description="Pro residues" evidence="1">
    <location>
        <begin position="39"/>
        <end position="48"/>
    </location>
</feature>
<feature type="compositionally biased region" description="Acidic residues" evidence="1">
    <location>
        <begin position="124"/>
        <end position="133"/>
    </location>
</feature>
<dbReference type="AlphaFoldDB" id="A0A0E0QKV7"/>
<reference evidence="2" key="2">
    <citation type="submission" date="2015-06" db="UniProtKB">
        <authorList>
            <consortium name="EnsemblPlants"/>
        </authorList>
    </citation>
    <scope>IDENTIFICATION</scope>
</reference>
<evidence type="ECO:0000313" key="3">
    <source>
        <dbReference type="Proteomes" id="UP000008022"/>
    </source>
</evidence>
<evidence type="ECO:0000313" key="2">
    <source>
        <dbReference type="EnsemblPlants" id="ORUFI08G21960.1"/>
    </source>
</evidence>
<dbReference type="Proteomes" id="UP000008022">
    <property type="component" value="Unassembled WGS sequence"/>
</dbReference>